<keyword evidence="2" id="KW-1185">Reference proteome</keyword>
<evidence type="ECO:0000313" key="1">
    <source>
        <dbReference type="EMBL" id="KAI5664704.1"/>
    </source>
</evidence>
<evidence type="ECO:0000313" key="2">
    <source>
        <dbReference type="Proteomes" id="UP001060085"/>
    </source>
</evidence>
<reference evidence="2" key="1">
    <citation type="journal article" date="2023" name="Nat. Plants">
        <title>Single-cell RNA sequencing provides a high-resolution roadmap for understanding the multicellular compartmentation of specialized metabolism.</title>
        <authorList>
            <person name="Sun S."/>
            <person name="Shen X."/>
            <person name="Li Y."/>
            <person name="Li Y."/>
            <person name="Wang S."/>
            <person name="Li R."/>
            <person name="Zhang H."/>
            <person name="Shen G."/>
            <person name="Guo B."/>
            <person name="Wei J."/>
            <person name="Xu J."/>
            <person name="St-Pierre B."/>
            <person name="Chen S."/>
            <person name="Sun C."/>
        </authorList>
    </citation>
    <scope>NUCLEOTIDE SEQUENCE [LARGE SCALE GENOMIC DNA]</scope>
</reference>
<organism evidence="1 2">
    <name type="scientific">Catharanthus roseus</name>
    <name type="common">Madagascar periwinkle</name>
    <name type="synonym">Vinca rosea</name>
    <dbReference type="NCBI Taxonomy" id="4058"/>
    <lineage>
        <taxon>Eukaryota</taxon>
        <taxon>Viridiplantae</taxon>
        <taxon>Streptophyta</taxon>
        <taxon>Embryophyta</taxon>
        <taxon>Tracheophyta</taxon>
        <taxon>Spermatophyta</taxon>
        <taxon>Magnoliopsida</taxon>
        <taxon>eudicotyledons</taxon>
        <taxon>Gunneridae</taxon>
        <taxon>Pentapetalae</taxon>
        <taxon>asterids</taxon>
        <taxon>lamiids</taxon>
        <taxon>Gentianales</taxon>
        <taxon>Apocynaceae</taxon>
        <taxon>Rauvolfioideae</taxon>
        <taxon>Vinceae</taxon>
        <taxon>Catharanthinae</taxon>
        <taxon>Catharanthus</taxon>
    </lineage>
</organism>
<comment type="caution">
    <text evidence="1">The sequence shown here is derived from an EMBL/GenBank/DDBJ whole genome shotgun (WGS) entry which is preliminary data.</text>
</comment>
<name>A0ACC0AUX8_CATRO</name>
<proteinExistence type="predicted"/>
<accession>A0ACC0AUX8</accession>
<gene>
    <name evidence="1" type="ORF">M9H77_24027</name>
</gene>
<protein>
    <submittedName>
        <fullName evidence="1">Uncharacterized protein</fullName>
    </submittedName>
</protein>
<dbReference type="EMBL" id="CM044705">
    <property type="protein sequence ID" value="KAI5664704.1"/>
    <property type="molecule type" value="Genomic_DNA"/>
</dbReference>
<sequence length="146" mass="16719">MTLSVSAKVPRATCLEESVSQDVHPVVRRASCLPRLDRVGWNTLPKTELSQNPVRYVRLHAVKICNEPVPCGNPTITNILSFVRYPPNLISCHHIQSQANIQQFTLILMIDRRKHLHVRLASFGRMSKRGCEHGKIQVYPRLKYKI</sequence>
<dbReference type="Proteomes" id="UP001060085">
    <property type="component" value="Linkage Group LG05"/>
</dbReference>